<feature type="non-terminal residue" evidence="1">
    <location>
        <position position="22"/>
    </location>
</feature>
<comment type="caution">
    <text evidence="1">The sequence shown here is derived from an EMBL/GenBank/DDBJ whole genome shotgun (WGS) entry which is preliminary data.</text>
</comment>
<proteinExistence type="predicted"/>
<sequence>MSVSIPIYRTYNLCYTVRVVII</sequence>
<organism evidence="1">
    <name type="scientific">human gut metagenome</name>
    <dbReference type="NCBI Taxonomy" id="408170"/>
    <lineage>
        <taxon>unclassified sequences</taxon>
        <taxon>metagenomes</taxon>
        <taxon>organismal metagenomes</taxon>
    </lineage>
</organism>
<dbReference type="EMBL" id="AZMM01005067">
    <property type="protein sequence ID" value="ETJ41003.1"/>
    <property type="molecule type" value="Genomic_DNA"/>
</dbReference>
<reference evidence="1" key="1">
    <citation type="submission" date="2013-12" db="EMBL/GenBank/DDBJ databases">
        <title>A Varibaculum cambriense genome reconstructed from a premature infant gut community with otherwise low bacterial novelty that shifts toward anaerobic metabolism during the third week of life.</title>
        <authorList>
            <person name="Brown C.T."/>
            <person name="Sharon I."/>
            <person name="Thomas B.C."/>
            <person name="Castelle C.J."/>
            <person name="Morowitz M.J."/>
            <person name="Banfield J.F."/>
        </authorList>
    </citation>
    <scope>NUCLEOTIDE SEQUENCE</scope>
</reference>
<dbReference type="AlphaFoldDB" id="W1YEN4"/>
<name>W1YEN4_9ZZZZ</name>
<protein>
    <submittedName>
        <fullName evidence="1">Uncharacterized protein</fullName>
    </submittedName>
</protein>
<evidence type="ECO:0000313" key="1">
    <source>
        <dbReference type="EMBL" id="ETJ41003.1"/>
    </source>
</evidence>
<gene>
    <name evidence="1" type="ORF">Q604_UNBC05067G0001</name>
</gene>
<accession>W1YEN4</accession>